<dbReference type="EMBL" id="CAJPDQ010000013">
    <property type="protein sequence ID" value="CAF9918128.1"/>
    <property type="molecule type" value="Genomic_DNA"/>
</dbReference>
<comment type="caution">
    <text evidence="1">The sequence shown here is derived from an EMBL/GenBank/DDBJ whole genome shotgun (WGS) entry which is preliminary data.</text>
</comment>
<dbReference type="AlphaFoldDB" id="A0A8H3IGT3"/>
<evidence type="ECO:0000313" key="2">
    <source>
        <dbReference type="Proteomes" id="UP000664169"/>
    </source>
</evidence>
<protein>
    <submittedName>
        <fullName evidence="1">Uncharacterized protein</fullName>
    </submittedName>
</protein>
<reference evidence="1" key="1">
    <citation type="submission" date="2021-03" db="EMBL/GenBank/DDBJ databases">
        <authorList>
            <person name="Tagirdzhanova G."/>
        </authorList>
    </citation>
    <scope>NUCLEOTIDE SEQUENCE</scope>
</reference>
<organism evidence="1 2">
    <name type="scientific">Gomphillus americanus</name>
    <dbReference type="NCBI Taxonomy" id="1940652"/>
    <lineage>
        <taxon>Eukaryota</taxon>
        <taxon>Fungi</taxon>
        <taxon>Dikarya</taxon>
        <taxon>Ascomycota</taxon>
        <taxon>Pezizomycotina</taxon>
        <taxon>Lecanoromycetes</taxon>
        <taxon>OSLEUM clade</taxon>
        <taxon>Ostropomycetidae</taxon>
        <taxon>Ostropales</taxon>
        <taxon>Graphidaceae</taxon>
        <taxon>Gomphilloideae</taxon>
        <taxon>Gomphillus</taxon>
    </lineage>
</organism>
<sequence>MGSKQERDDVIGFLEAKCKELLLPLPNERAREELLSFLKSYKLDRKISFPEMSFPEMSFPEMSFPDLLCYTLQTLNAGSVQKDQHCQSLWEETSYIKTMIEAQGSDFLHIGVTTCVALLTALFQFAAETSSGVSASLLHINFGYDRALVYGPEMVDLKYEIAETEMSQLAIRRASPLVFQVLGIACAMPYNRYALPMIYAFLVFLLNASNHPGCMDYMRDYIPWFKIAYFLKVAAADYPPSDAIIGLLPEDKIMASMLPFAKYLKEMFPKLDETHLIDEGPSANTTRFRRIVDICEKVFCVVQRITVEEKENTSSLALEIVYKRT</sequence>
<gene>
    <name evidence="1" type="ORF">GOMPHAMPRED_001430</name>
</gene>
<proteinExistence type="predicted"/>
<keyword evidence="2" id="KW-1185">Reference proteome</keyword>
<evidence type="ECO:0000313" key="1">
    <source>
        <dbReference type="EMBL" id="CAF9918128.1"/>
    </source>
</evidence>
<dbReference type="Proteomes" id="UP000664169">
    <property type="component" value="Unassembled WGS sequence"/>
</dbReference>
<name>A0A8H3IGT3_9LECA</name>
<accession>A0A8H3IGT3</accession>